<dbReference type="Pfam" id="PF11848">
    <property type="entry name" value="DUF3368"/>
    <property type="match status" value="1"/>
</dbReference>
<accession>A0A0F9CLF9</accession>
<gene>
    <name evidence="1" type="ORF">LCGC14_2595160</name>
</gene>
<dbReference type="AlphaFoldDB" id="A0A0F9CLF9"/>
<organism evidence="1">
    <name type="scientific">marine sediment metagenome</name>
    <dbReference type="NCBI Taxonomy" id="412755"/>
    <lineage>
        <taxon>unclassified sequences</taxon>
        <taxon>metagenomes</taxon>
        <taxon>ecological metagenomes</taxon>
    </lineage>
</organism>
<dbReference type="InterPro" id="IPR021799">
    <property type="entry name" value="PIN-like_prokaryotic"/>
</dbReference>
<name>A0A0F9CLF9_9ZZZZ</name>
<comment type="caution">
    <text evidence="1">The sequence shown here is derived from an EMBL/GenBank/DDBJ whole genome shotgun (WGS) entry which is preliminary data.</text>
</comment>
<evidence type="ECO:0008006" key="2">
    <source>
        <dbReference type="Google" id="ProtNLM"/>
    </source>
</evidence>
<feature type="non-terminal residue" evidence="1">
    <location>
        <position position="65"/>
    </location>
</feature>
<sequence>MVISNSSPLIHLTRLGKINYLFKLVKYINIPKAVFDEVVVKGKIKNYSEAFTIESFIKEEKIVVT</sequence>
<dbReference type="EMBL" id="LAZR01043668">
    <property type="protein sequence ID" value="KKL06526.1"/>
    <property type="molecule type" value="Genomic_DNA"/>
</dbReference>
<proteinExistence type="predicted"/>
<reference evidence="1" key="1">
    <citation type="journal article" date="2015" name="Nature">
        <title>Complex archaea that bridge the gap between prokaryotes and eukaryotes.</title>
        <authorList>
            <person name="Spang A."/>
            <person name="Saw J.H."/>
            <person name="Jorgensen S.L."/>
            <person name="Zaremba-Niedzwiedzka K."/>
            <person name="Martijn J."/>
            <person name="Lind A.E."/>
            <person name="van Eijk R."/>
            <person name="Schleper C."/>
            <person name="Guy L."/>
            <person name="Ettema T.J."/>
        </authorList>
    </citation>
    <scope>NUCLEOTIDE SEQUENCE</scope>
</reference>
<protein>
    <recommendedName>
        <fullName evidence="2">DUF3368 domain-containing protein</fullName>
    </recommendedName>
</protein>
<evidence type="ECO:0000313" key="1">
    <source>
        <dbReference type="EMBL" id="KKL06526.1"/>
    </source>
</evidence>